<comment type="caution">
    <text evidence="2">The sequence shown here is derived from an EMBL/GenBank/DDBJ whole genome shotgun (WGS) entry which is preliminary data.</text>
</comment>
<proteinExistence type="predicted"/>
<dbReference type="Proteomes" id="UP001596513">
    <property type="component" value="Unassembled WGS sequence"/>
</dbReference>
<feature type="compositionally biased region" description="Low complexity" evidence="1">
    <location>
        <begin position="455"/>
        <end position="470"/>
    </location>
</feature>
<feature type="compositionally biased region" description="Basic residues" evidence="1">
    <location>
        <begin position="604"/>
        <end position="613"/>
    </location>
</feature>
<feature type="region of interest" description="Disordered" evidence="1">
    <location>
        <begin position="376"/>
        <end position="397"/>
    </location>
</feature>
<gene>
    <name evidence="2" type="ORF">ACFQT0_11530</name>
</gene>
<name>A0ABW2U4J7_9BACT</name>
<feature type="compositionally biased region" description="Basic residues" evidence="1">
    <location>
        <begin position="237"/>
        <end position="255"/>
    </location>
</feature>
<feature type="region of interest" description="Disordered" evidence="1">
    <location>
        <begin position="514"/>
        <end position="613"/>
    </location>
</feature>
<sequence>MRDYRFYASDMLHPSEVAEEYIWDKFARTYFDVDFGRFRKEWASVRQSLGHRPLHAGAPEHRQFLESTLAKLEQLSLRRVPVTDELSEVSTKLAALPVPMEPEPAVLAEDDEERIDIGEGAASSEAPVMPREGAAAPVAENRLPRLSPEEFRSQRAARSGRPERGRRDGRGKGQPQMPAENEQFQASEAFAGDQDSLTPAEPMALLPTKLGISEELLEQAAAPVSLEPADGNEAPAKKKKRRSRGGAKRTARKNALRLAAGEIEPGSELMPEPGNVAPEPVAAAVTENPDERPESRKSSVITKSVPVKRGRGRNDAGRVPRVPLFAPADDASANDVSNDVAIKVSAQSVDAEVPIVEAAVPLVQAPAVITEAATTLTTAHSKSRNNRNRGRKGAVETPVAEAPRGMITAPESFEVAPLPVMGTAEQLSGVVEPIVSSADNRNRRENLPVPSPIPAEAAADSVANAATSPAPARRSNRAKRVVSGGRSEKPAIDVPVVPISDELRTQVAAGRMTGSSATLIEPTAGPAPATKKPAAAKAATPKQAAAPKKAVAPKAKPAKKAPVPTAAPPAAEVEAPETAVAKPKRKPAAKPKVAAAKPPASKPKPAKKPTKPA</sequence>
<feature type="compositionally biased region" description="Low complexity" evidence="1">
    <location>
        <begin position="590"/>
        <end position="599"/>
    </location>
</feature>
<evidence type="ECO:0000256" key="1">
    <source>
        <dbReference type="SAM" id="MobiDB-lite"/>
    </source>
</evidence>
<accession>A0ABW2U4J7</accession>
<protein>
    <submittedName>
        <fullName evidence="2">GSCFA domain-containing protein</fullName>
    </submittedName>
</protein>
<dbReference type="EMBL" id="JBHTEK010000001">
    <property type="protein sequence ID" value="MFC7667944.1"/>
    <property type="molecule type" value="Genomic_DNA"/>
</dbReference>
<keyword evidence="3" id="KW-1185">Reference proteome</keyword>
<feature type="compositionally biased region" description="Basic and acidic residues" evidence="1">
    <location>
        <begin position="160"/>
        <end position="171"/>
    </location>
</feature>
<feature type="compositionally biased region" description="Low complexity" evidence="1">
    <location>
        <begin position="271"/>
        <end position="287"/>
    </location>
</feature>
<feature type="region of interest" description="Disordered" evidence="1">
    <location>
        <begin position="435"/>
        <end position="493"/>
    </location>
</feature>
<evidence type="ECO:0000313" key="2">
    <source>
        <dbReference type="EMBL" id="MFC7667944.1"/>
    </source>
</evidence>
<feature type="region of interest" description="Disordered" evidence="1">
    <location>
        <begin position="120"/>
        <end position="206"/>
    </location>
</feature>
<dbReference type="RefSeq" id="WP_380202865.1">
    <property type="nucleotide sequence ID" value="NZ_JBHTEK010000001.1"/>
</dbReference>
<feature type="compositionally biased region" description="Low complexity" evidence="1">
    <location>
        <begin position="521"/>
        <end position="581"/>
    </location>
</feature>
<feature type="compositionally biased region" description="Basic residues" evidence="1">
    <location>
        <begin position="381"/>
        <end position="392"/>
    </location>
</feature>
<reference evidence="3" key="1">
    <citation type="journal article" date="2019" name="Int. J. Syst. Evol. Microbiol.">
        <title>The Global Catalogue of Microorganisms (GCM) 10K type strain sequencing project: providing services to taxonomists for standard genome sequencing and annotation.</title>
        <authorList>
            <consortium name="The Broad Institute Genomics Platform"/>
            <consortium name="The Broad Institute Genome Sequencing Center for Infectious Disease"/>
            <person name="Wu L."/>
            <person name="Ma J."/>
        </authorList>
    </citation>
    <scope>NUCLEOTIDE SEQUENCE [LARGE SCALE GENOMIC DNA]</scope>
    <source>
        <strain evidence="3">JCM 19635</strain>
    </source>
</reference>
<evidence type="ECO:0000313" key="3">
    <source>
        <dbReference type="Proteomes" id="UP001596513"/>
    </source>
</evidence>
<feature type="region of interest" description="Disordered" evidence="1">
    <location>
        <begin position="221"/>
        <end position="323"/>
    </location>
</feature>
<organism evidence="2 3">
    <name type="scientific">Hymenobacter humi</name>
    <dbReference type="NCBI Taxonomy" id="1411620"/>
    <lineage>
        <taxon>Bacteria</taxon>
        <taxon>Pseudomonadati</taxon>
        <taxon>Bacteroidota</taxon>
        <taxon>Cytophagia</taxon>
        <taxon>Cytophagales</taxon>
        <taxon>Hymenobacteraceae</taxon>
        <taxon>Hymenobacter</taxon>
    </lineage>
</organism>